<feature type="transmembrane region" description="Helical" evidence="7">
    <location>
        <begin position="138"/>
        <end position="163"/>
    </location>
</feature>
<dbReference type="GO" id="GO:0005886">
    <property type="term" value="C:plasma membrane"/>
    <property type="evidence" value="ECO:0007669"/>
    <property type="project" value="UniProtKB-SubCell"/>
</dbReference>
<comment type="similarity">
    <text evidence="7">Belongs to the binding-protein-dependent transport system permease family.</text>
</comment>
<gene>
    <name evidence="9" type="ORF">C453_11566</name>
</gene>
<dbReference type="Gene3D" id="1.10.3720.10">
    <property type="entry name" value="MetI-like"/>
    <property type="match status" value="1"/>
</dbReference>
<reference evidence="9 10" key="1">
    <citation type="journal article" date="2014" name="PLoS Genet.">
        <title>Phylogenetically driven sequencing of extremely halophilic archaea reveals strategies for static and dynamic osmo-response.</title>
        <authorList>
            <person name="Becker E.A."/>
            <person name="Seitzer P.M."/>
            <person name="Tritt A."/>
            <person name="Larsen D."/>
            <person name="Krusor M."/>
            <person name="Yao A.I."/>
            <person name="Wu D."/>
            <person name="Madern D."/>
            <person name="Eisen J.A."/>
            <person name="Darling A.E."/>
            <person name="Facciotti M.T."/>
        </authorList>
    </citation>
    <scope>NUCLEOTIDE SEQUENCE [LARGE SCALE GENOMIC DNA]</scope>
    <source>
        <strain evidence="9 10">ATCC BAA-1513</strain>
    </source>
</reference>
<dbReference type="InterPro" id="IPR000515">
    <property type="entry name" value="MetI-like"/>
</dbReference>
<feature type="transmembrane region" description="Helical" evidence="7">
    <location>
        <begin position="245"/>
        <end position="271"/>
    </location>
</feature>
<dbReference type="EMBL" id="AOLK01000019">
    <property type="protein sequence ID" value="ELZ84650.1"/>
    <property type="molecule type" value="Genomic_DNA"/>
</dbReference>
<dbReference type="PATRIC" id="fig|1230453.4.peg.2283"/>
<evidence type="ECO:0000313" key="10">
    <source>
        <dbReference type="Proteomes" id="UP000011612"/>
    </source>
</evidence>
<dbReference type="Pfam" id="PF00528">
    <property type="entry name" value="BPD_transp_1"/>
    <property type="match status" value="1"/>
</dbReference>
<dbReference type="InterPro" id="IPR045621">
    <property type="entry name" value="BPD_transp_1_N"/>
</dbReference>
<dbReference type="InterPro" id="IPR035906">
    <property type="entry name" value="MetI-like_sf"/>
</dbReference>
<dbReference type="STRING" id="1230453.C453_11566"/>
<keyword evidence="4 7" id="KW-0812">Transmembrane</keyword>
<evidence type="ECO:0000256" key="7">
    <source>
        <dbReference type="RuleBase" id="RU363032"/>
    </source>
</evidence>
<protein>
    <submittedName>
        <fullName evidence="9">Oligopeptide ABC transporter permease</fullName>
    </submittedName>
</protein>
<organism evidence="9 10">
    <name type="scientific">Haloferax elongans ATCC BAA-1513</name>
    <dbReference type="NCBI Taxonomy" id="1230453"/>
    <lineage>
        <taxon>Archaea</taxon>
        <taxon>Methanobacteriati</taxon>
        <taxon>Methanobacteriota</taxon>
        <taxon>Stenosarchaea group</taxon>
        <taxon>Halobacteria</taxon>
        <taxon>Halobacteriales</taxon>
        <taxon>Haloferacaceae</taxon>
        <taxon>Haloferax</taxon>
    </lineage>
</organism>
<dbReference type="PANTHER" id="PTHR43163">
    <property type="entry name" value="DIPEPTIDE TRANSPORT SYSTEM PERMEASE PROTEIN DPPB-RELATED"/>
    <property type="match status" value="1"/>
</dbReference>
<evidence type="ECO:0000256" key="2">
    <source>
        <dbReference type="ARBA" id="ARBA00022448"/>
    </source>
</evidence>
<feature type="transmembrane region" description="Helical" evidence="7">
    <location>
        <begin position="107"/>
        <end position="126"/>
    </location>
</feature>
<keyword evidence="6 7" id="KW-0472">Membrane</keyword>
<keyword evidence="3" id="KW-1003">Cell membrane</keyword>
<evidence type="ECO:0000256" key="5">
    <source>
        <dbReference type="ARBA" id="ARBA00022989"/>
    </source>
</evidence>
<evidence type="ECO:0000256" key="4">
    <source>
        <dbReference type="ARBA" id="ARBA00022692"/>
    </source>
</evidence>
<accession>M0HJD1</accession>
<feature type="domain" description="ABC transmembrane type-1" evidence="8">
    <location>
        <begin position="99"/>
        <end position="314"/>
    </location>
</feature>
<sequence length="324" mass="35875">MSTSNYAIKRTLLLVPVLLGVSLVTFLFIRLSPSDPVVAMLPPEAAAQQNIVNELRREMRLNEPLYIQYTYWLWDVLHLDFGYSYSQSARVTSLIKSSAWATAQLSFFSFIIGVIVAVPTGVISAVKKDTWVDNVTRVAAFGGISLPGFWVAIMMILVFALFWQNWFGAPLIPSGGYATLSDGLGTYLRHILPPATVLGTGFAALVMRMTRSSMVEVLQEEYVRTARAKGVKEKSVLMIHALRNALIPVVTVMGMQIGFLLNGAVVIEQVFQWPGIGRLLYMSVLSQDLVTVQGIVLFIATVFVVANLVVDLLYAYLDPRISYE</sequence>
<feature type="transmembrane region" description="Helical" evidence="7">
    <location>
        <begin position="291"/>
        <end position="317"/>
    </location>
</feature>
<dbReference type="AlphaFoldDB" id="M0HJD1"/>
<dbReference type="RefSeq" id="WP_008324653.1">
    <property type="nucleotide sequence ID" value="NZ_AOLK01000019.1"/>
</dbReference>
<dbReference type="GO" id="GO:0055085">
    <property type="term" value="P:transmembrane transport"/>
    <property type="evidence" value="ECO:0007669"/>
    <property type="project" value="InterPro"/>
</dbReference>
<keyword evidence="2 7" id="KW-0813">Transport</keyword>
<dbReference type="SUPFAM" id="SSF161098">
    <property type="entry name" value="MetI-like"/>
    <property type="match status" value="1"/>
</dbReference>
<dbReference type="PANTHER" id="PTHR43163:SF6">
    <property type="entry name" value="DIPEPTIDE TRANSPORT SYSTEM PERMEASE PROTEIN DPPB-RELATED"/>
    <property type="match status" value="1"/>
</dbReference>
<comment type="subcellular location">
    <subcellularLocation>
        <location evidence="1 7">Cell membrane</location>
        <topology evidence="1 7">Multi-pass membrane protein</topology>
    </subcellularLocation>
</comment>
<keyword evidence="5 7" id="KW-1133">Transmembrane helix</keyword>
<evidence type="ECO:0000256" key="3">
    <source>
        <dbReference type="ARBA" id="ARBA00022475"/>
    </source>
</evidence>
<feature type="transmembrane region" description="Helical" evidence="7">
    <location>
        <begin position="187"/>
        <end position="206"/>
    </location>
</feature>
<keyword evidence="10" id="KW-1185">Reference proteome</keyword>
<comment type="caution">
    <text evidence="9">The sequence shown here is derived from an EMBL/GenBank/DDBJ whole genome shotgun (WGS) entry which is preliminary data.</text>
</comment>
<evidence type="ECO:0000259" key="8">
    <source>
        <dbReference type="PROSITE" id="PS50928"/>
    </source>
</evidence>
<evidence type="ECO:0000256" key="1">
    <source>
        <dbReference type="ARBA" id="ARBA00004651"/>
    </source>
</evidence>
<dbReference type="CDD" id="cd06261">
    <property type="entry name" value="TM_PBP2"/>
    <property type="match status" value="1"/>
</dbReference>
<dbReference type="OrthoDB" id="44105at2157"/>
<name>M0HJD1_HALEO</name>
<dbReference type="PROSITE" id="PS50928">
    <property type="entry name" value="ABC_TM1"/>
    <property type="match status" value="1"/>
</dbReference>
<evidence type="ECO:0000313" key="9">
    <source>
        <dbReference type="EMBL" id="ELZ84650.1"/>
    </source>
</evidence>
<feature type="transmembrane region" description="Helical" evidence="7">
    <location>
        <begin position="12"/>
        <end position="31"/>
    </location>
</feature>
<dbReference type="Pfam" id="PF19300">
    <property type="entry name" value="BPD_transp_1_N"/>
    <property type="match status" value="1"/>
</dbReference>
<proteinExistence type="inferred from homology"/>
<dbReference type="Proteomes" id="UP000011612">
    <property type="component" value="Unassembled WGS sequence"/>
</dbReference>
<evidence type="ECO:0000256" key="6">
    <source>
        <dbReference type="ARBA" id="ARBA00023136"/>
    </source>
</evidence>